<name>A0A9P7RXN9_9AGAR</name>
<dbReference type="RefSeq" id="XP_043008089.1">
    <property type="nucleotide sequence ID" value="XM_043155617.1"/>
</dbReference>
<evidence type="ECO:0000313" key="2">
    <source>
        <dbReference type="EMBL" id="KAG7091619.1"/>
    </source>
</evidence>
<proteinExistence type="predicted"/>
<evidence type="ECO:0000313" key="3">
    <source>
        <dbReference type="Proteomes" id="UP001049176"/>
    </source>
</evidence>
<dbReference type="SUPFAM" id="SSF53098">
    <property type="entry name" value="Ribonuclease H-like"/>
    <property type="match status" value="1"/>
</dbReference>
<dbReference type="InterPro" id="IPR012337">
    <property type="entry name" value="RNaseH-like_sf"/>
</dbReference>
<dbReference type="EMBL" id="CM032186">
    <property type="protein sequence ID" value="KAG7091619.1"/>
    <property type="molecule type" value="Genomic_DNA"/>
</dbReference>
<reference evidence="2" key="1">
    <citation type="journal article" date="2021" name="Genome Biol. Evol.">
        <title>The assembled and annotated genome of the fairy-ring fungus Marasmius oreades.</title>
        <authorList>
            <person name="Hiltunen M."/>
            <person name="Ament-Velasquez S.L."/>
            <person name="Johannesson H."/>
        </authorList>
    </citation>
    <scope>NUCLEOTIDE SEQUENCE</scope>
    <source>
        <strain evidence="2">03SP1</strain>
    </source>
</reference>
<protein>
    <recommendedName>
        <fullName evidence="4">3'-5' exonuclease domain-containing protein</fullName>
    </recommendedName>
</protein>
<accession>A0A9P7RXN9</accession>
<keyword evidence="3" id="KW-1185">Reference proteome</keyword>
<feature type="coiled-coil region" evidence="1">
    <location>
        <begin position="47"/>
        <end position="74"/>
    </location>
</feature>
<dbReference type="PANTHER" id="PTHR43040:SF1">
    <property type="entry name" value="RIBONUCLEASE D"/>
    <property type="match status" value="1"/>
</dbReference>
<evidence type="ECO:0008006" key="4">
    <source>
        <dbReference type="Google" id="ProtNLM"/>
    </source>
</evidence>
<dbReference type="GeneID" id="66079713"/>
<dbReference type="InterPro" id="IPR036397">
    <property type="entry name" value="RNaseH_sf"/>
</dbReference>
<organism evidence="2 3">
    <name type="scientific">Marasmius oreades</name>
    <name type="common">fairy-ring Marasmius</name>
    <dbReference type="NCBI Taxonomy" id="181124"/>
    <lineage>
        <taxon>Eukaryota</taxon>
        <taxon>Fungi</taxon>
        <taxon>Dikarya</taxon>
        <taxon>Basidiomycota</taxon>
        <taxon>Agaricomycotina</taxon>
        <taxon>Agaricomycetes</taxon>
        <taxon>Agaricomycetidae</taxon>
        <taxon>Agaricales</taxon>
        <taxon>Marasmiineae</taxon>
        <taxon>Marasmiaceae</taxon>
        <taxon>Marasmius</taxon>
    </lineage>
</organism>
<evidence type="ECO:0000256" key="1">
    <source>
        <dbReference type="SAM" id="Coils"/>
    </source>
</evidence>
<dbReference type="AlphaFoldDB" id="A0A9P7RXN9"/>
<keyword evidence="1" id="KW-0175">Coiled coil</keyword>
<sequence length="277" mass="30723">MRACNSPGTGLSLVPPQFYISSEKSPIVSLHLIVQVAMEDSPMPPTIDNLTSDLQTLTLESKEKEKDTEDTQEQLKLPDDVLVVDTEQTFQIAVSELKEYATWTVDCEGFNLGIEGGALSILSCRGIPGSPAKTPVSLPKTFLFDIVVLTHPETGFSIQPLLELLASSSIRKVFWDGRMDFCAIYFGLGTALSNVVDLQVVEMRRRISEENVQKQFQRLMRFFNPRHFQDPRRSKKYIHIHLLQGLGGCLLENKVGTKASKGSGTLTLDAFAACSRT</sequence>
<dbReference type="GO" id="GO:0003676">
    <property type="term" value="F:nucleic acid binding"/>
    <property type="evidence" value="ECO:0007669"/>
    <property type="project" value="InterPro"/>
</dbReference>
<dbReference type="Proteomes" id="UP001049176">
    <property type="component" value="Chromosome 6"/>
</dbReference>
<dbReference type="PANTHER" id="PTHR43040">
    <property type="entry name" value="RIBONUCLEASE D"/>
    <property type="match status" value="1"/>
</dbReference>
<gene>
    <name evidence="2" type="ORF">E1B28_010637</name>
</gene>
<comment type="caution">
    <text evidence="2">The sequence shown here is derived from an EMBL/GenBank/DDBJ whole genome shotgun (WGS) entry which is preliminary data.</text>
</comment>
<dbReference type="Gene3D" id="3.30.420.10">
    <property type="entry name" value="Ribonuclease H-like superfamily/Ribonuclease H"/>
    <property type="match status" value="1"/>
</dbReference>
<dbReference type="KEGG" id="more:E1B28_010637"/>
<dbReference type="OrthoDB" id="26838at2759"/>